<feature type="transmembrane region" description="Helical" evidence="6">
    <location>
        <begin position="104"/>
        <end position="127"/>
    </location>
</feature>
<evidence type="ECO:0000256" key="3">
    <source>
        <dbReference type="ARBA" id="ARBA00022692"/>
    </source>
</evidence>
<evidence type="ECO:0000313" key="8">
    <source>
        <dbReference type="EMBL" id="MCF2872260.1"/>
    </source>
</evidence>
<comment type="caution">
    <text evidence="8">The sequence shown here is derived from an EMBL/GenBank/DDBJ whole genome shotgun (WGS) entry which is preliminary data.</text>
</comment>
<protein>
    <submittedName>
        <fullName evidence="8">RDD family protein</fullName>
    </submittedName>
</protein>
<keyword evidence="2" id="KW-1003">Cell membrane</keyword>
<proteinExistence type="predicted"/>
<dbReference type="Pfam" id="PF06271">
    <property type="entry name" value="RDD"/>
    <property type="match status" value="1"/>
</dbReference>
<sequence>MSATYSHPNPDTHYDFYEGVPPKRLIAWLIDISITAVIALPLMLPFLATAFLVVPLLAIPIIWALVGFFYRWNTLANRSATWGMRLMAIELRDAQGARLSGGMAFMHTLGTTLSFAFPLVQAISILFMMTSDRGQGITDLVLNTAMLNRSI</sequence>
<evidence type="ECO:0000256" key="1">
    <source>
        <dbReference type="ARBA" id="ARBA00004651"/>
    </source>
</evidence>
<keyword evidence="5 6" id="KW-0472">Membrane</keyword>
<dbReference type="RefSeq" id="WP_235226580.1">
    <property type="nucleotide sequence ID" value="NZ_JAKGAQ010000003.1"/>
</dbReference>
<dbReference type="EMBL" id="JAKGAQ010000003">
    <property type="protein sequence ID" value="MCF2872260.1"/>
    <property type="molecule type" value="Genomic_DNA"/>
</dbReference>
<keyword evidence="9" id="KW-1185">Reference proteome</keyword>
<dbReference type="InterPro" id="IPR010432">
    <property type="entry name" value="RDD"/>
</dbReference>
<evidence type="ECO:0000256" key="2">
    <source>
        <dbReference type="ARBA" id="ARBA00022475"/>
    </source>
</evidence>
<evidence type="ECO:0000256" key="4">
    <source>
        <dbReference type="ARBA" id="ARBA00022989"/>
    </source>
</evidence>
<evidence type="ECO:0000259" key="7">
    <source>
        <dbReference type="Pfam" id="PF06271"/>
    </source>
</evidence>
<organism evidence="8 9">
    <name type="scientific">Octadecabacter dasysiphoniae</name>
    <dbReference type="NCBI Taxonomy" id="2909341"/>
    <lineage>
        <taxon>Bacteria</taxon>
        <taxon>Pseudomonadati</taxon>
        <taxon>Pseudomonadota</taxon>
        <taxon>Alphaproteobacteria</taxon>
        <taxon>Rhodobacterales</taxon>
        <taxon>Roseobacteraceae</taxon>
        <taxon>Octadecabacter</taxon>
    </lineage>
</organism>
<keyword evidence="3 6" id="KW-0812">Transmembrane</keyword>
<evidence type="ECO:0000256" key="5">
    <source>
        <dbReference type="ARBA" id="ARBA00023136"/>
    </source>
</evidence>
<evidence type="ECO:0000256" key="6">
    <source>
        <dbReference type="SAM" id="Phobius"/>
    </source>
</evidence>
<keyword evidence="4 6" id="KW-1133">Transmembrane helix</keyword>
<accession>A0ABS9CYC3</accession>
<name>A0ABS9CYC3_9RHOB</name>
<feature type="transmembrane region" description="Helical" evidence="6">
    <location>
        <begin position="51"/>
        <end position="72"/>
    </location>
</feature>
<evidence type="ECO:0000313" key="9">
    <source>
        <dbReference type="Proteomes" id="UP001200557"/>
    </source>
</evidence>
<dbReference type="Proteomes" id="UP001200557">
    <property type="component" value="Unassembled WGS sequence"/>
</dbReference>
<reference evidence="8 9" key="1">
    <citation type="submission" date="2022-01" db="EMBL/GenBank/DDBJ databases">
        <title>Octadecabacter sp. nov., isolated from a marine alga.</title>
        <authorList>
            <person name="Jin M.S."/>
            <person name="Kim H.M."/>
            <person name="Han D.M."/>
            <person name="Jung J.J."/>
            <person name="Jeon C.O."/>
        </authorList>
    </citation>
    <scope>NUCLEOTIDE SEQUENCE [LARGE SCALE GENOMIC DNA]</scope>
    <source>
        <strain evidence="8 9">G9-8</strain>
    </source>
</reference>
<comment type="subcellular location">
    <subcellularLocation>
        <location evidence="1">Cell membrane</location>
        <topology evidence="1">Multi-pass membrane protein</topology>
    </subcellularLocation>
</comment>
<feature type="transmembrane region" description="Helical" evidence="6">
    <location>
        <begin position="25"/>
        <end position="44"/>
    </location>
</feature>
<feature type="domain" description="RDD" evidence="7">
    <location>
        <begin position="23"/>
        <end position="142"/>
    </location>
</feature>
<gene>
    <name evidence="8" type="ORF">L0664_14385</name>
</gene>
<dbReference type="InterPro" id="IPR051791">
    <property type="entry name" value="Pra-immunoreactive"/>
</dbReference>
<dbReference type="PANTHER" id="PTHR36115">
    <property type="entry name" value="PROLINE-RICH ANTIGEN HOMOLOG-RELATED"/>
    <property type="match status" value="1"/>
</dbReference>